<dbReference type="EMBL" id="JAUPFM010000182">
    <property type="protein sequence ID" value="KAK2811285.1"/>
    <property type="molecule type" value="Genomic_DNA"/>
</dbReference>
<dbReference type="Proteomes" id="UP001187415">
    <property type="component" value="Unassembled WGS sequence"/>
</dbReference>
<sequence length="129" mass="13587">MADSGFGDLRAASCPLTYQCSRWANVGVLAKVYRLSERDKGFHATTALVTCKLVHALCASAKLNGAGNSRRQASGEWKGLRRLVSALPLRENIGAFLTPSVLVTMIGAVVARALEQATRGGGSAAAEIR</sequence>
<protein>
    <submittedName>
        <fullName evidence="1">Uncharacterized protein</fullName>
    </submittedName>
</protein>
<proteinExistence type="predicted"/>
<evidence type="ECO:0000313" key="1">
    <source>
        <dbReference type="EMBL" id="KAK2811285.1"/>
    </source>
</evidence>
<reference evidence="1" key="1">
    <citation type="submission" date="2023-07" db="EMBL/GenBank/DDBJ databases">
        <title>Chromosome-level Genome Assembly of Striped Snakehead (Channa striata).</title>
        <authorList>
            <person name="Liu H."/>
        </authorList>
    </citation>
    <scope>NUCLEOTIDE SEQUENCE</scope>
    <source>
        <strain evidence="1">Gz</strain>
        <tissue evidence="1">Muscle</tissue>
    </source>
</reference>
<name>A0AA88IFN8_CHASR</name>
<evidence type="ECO:0000313" key="2">
    <source>
        <dbReference type="Proteomes" id="UP001187415"/>
    </source>
</evidence>
<accession>A0AA88IFN8</accession>
<dbReference type="AlphaFoldDB" id="A0AA88IFN8"/>
<gene>
    <name evidence="1" type="ORF">Q5P01_000245</name>
</gene>
<comment type="caution">
    <text evidence="1">The sequence shown here is derived from an EMBL/GenBank/DDBJ whole genome shotgun (WGS) entry which is preliminary data.</text>
</comment>
<organism evidence="1 2">
    <name type="scientific">Channa striata</name>
    <name type="common">Snakehead murrel</name>
    <name type="synonym">Ophicephalus striatus</name>
    <dbReference type="NCBI Taxonomy" id="64152"/>
    <lineage>
        <taxon>Eukaryota</taxon>
        <taxon>Metazoa</taxon>
        <taxon>Chordata</taxon>
        <taxon>Craniata</taxon>
        <taxon>Vertebrata</taxon>
        <taxon>Euteleostomi</taxon>
        <taxon>Actinopterygii</taxon>
        <taxon>Neopterygii</taxon>
        <taxon>Teleostei</taxon>
        <taxon>Neoteleostei</taxon>
        <taxon>Acanthomorphata</taxon>
        <taxon>Anabantaria</taxon>
        <taxon>Anabantiformes</taxon>
        <taxon>Channoidei</taxon>
        <taxon>Channidae</taxon>
        <taxon>Channa</taxon>
    </lineage>
</organism>
<keyword evidence="2" id="KW-1185">Reference proteome</keyword>